<dbReference type="GO" id="GO:0016024">
    <property type="term" value="P:CDP-diacylglycerol biosynthetic process"/>
    <property type="evidence" value="ECO:0007669"/>
    <property type="project" value="UniProtKB-UniPathway"/>
</dbReference>
<evidence type="ECO:0000256" key="2">
    <source>
        <dbReference type="ARBA" id="ARBA00004651"/>
    </source>
</evidence>
<evidence type="ECO:0000256" key="3">
    <source>
        <dbReference type="ARBA" id="ARBA00005119"/>
    </source>
</evidence>
<organism evidence="20 21">
    <name type="scientific">Actinotalea fermentans</name>
    <dbReference type="NCBI Taxonomy" id="43671"/>
    <lineage>
        <taxon>Bacteria</taxon>
        <taxon>Bacillati</taxon>
        <taxon>Actinomycetota</taxon>
        <taxon>Actinomycetes</taxon>
        <taxon>Micrococcales</taxon>
        <taxon>Cellulomonadaceae</taxon>
        <taxon>Actinotalea</taxon>
    </lineage>
</organism>
<dbReference type="GO" id="GO:0005886">
    <property type="term" value="C:plasma membrane"/>
    <property type="evidence" value="ECO:0007669"/>
    <property type="project" value="UniProtKB-SubCell"/>
</dbReference>
<evidence type="ECO:0000256" key="10">
    <source>
        <dbReference type="ARBA" id="ARBA00022679"/>
    </source>
</evidence>
<keyword evidence="15 19" id="KW-0472">Membrane</keyword>
<dbReference type="UniPathway" id="UPA00557">
    <property type="reaction ID" value="UER00614"/>
</dbReference>
<evidence type="ECO:0000256" key="9">
    <source>
        <dbReference type="ARBA" id="ARBA00022516"/>
    </source>
</evidence>
<feature type="transmembrane region" description="Helical" evidence="19">
    <location>
        <begin position="126"/>
        <end position="149"/>
    </location>
</feature>
<sequence length="285" mass="28756">MIAPTTAEASGSVTPSRAGRNLPVATAVGLGLLGLVGASLWFRKEAFAVLAVVACAAALWELAQAFTRRGVHLPLLPLVVGEVGILVSAYTSGPEALLVAFLLTVGGVVVWRVLDGGGAQALRDAAAAAFAAAYVPFMAGFLMLMLAAPDGAERVALFILLVVGSDTGGYIAGVLFGRHPLAPSVSPKKTWEGLAGSLILSSTVGVAGMVLVFDAAPLVGVALGAASVATATLGDLAESLLKRDLALKDMGSLLPGHGGVMDRIDAMLLTAPLVYLLLLALVPVA</sequence>
<comment type="pathway">
    <text evidence="4">Lipid metabolism.</text>
</comment>
<evidence type="ECO:0000256" key="14">
    <source>
        <dbReference type="ARBA" id="ARBA00023098"/>
    </source>
</evidence>
<reference evidence="20 21" key="1">
    <citation type="submission" date="2019-07" db="EMBL/GenBank/DDBJ databases">
        <title>Whole genome shotgun sequence of Actinotalea fermentans NBRC 105374.</title>
        <authorList>
            <person name="Hosoyama A."/>
            <person name="Uohara A."/>
            <person name="Ohji S."/>
            <person name="Ichikawa N."/>
        </authorList>
    </citation>
    <scope>NUCLEOTIDE SEQUENCE [LARGE SCALE GENOMIC DNA]</scope>
    <source>
        <strain evidence="20 21">NBRC 105374</strain>
    </source>
</reference>
<dbReference type="EC" id="2.7.7.41" evidence="6 18"/>
<keyword evidence="11 18" id="KW-0812">Transmembrane</keyword>
<evidence type="ECO:0000256" key="5">
    <source>
        <dbReference type="ARBA" id="ARBA00010185"/>
    </source>
</evidence>
<dbReference type="GO" id="GO:0004605">
    <property type="term" value="F:phosphatidate cytidylyltransferase activity"/>
    <property type="evidence" value="ECO:0007669"/>
    <property type="project" value="UniProtKB-EC"/>
</dbReference>
<feature type="transmembrane region" description="Helical" evidence="19">
    <location>
        <begin position="46"/>
        <end position="63"/>
    </location>
</feature>
<dbReference type="EMBL" id="BJYK01000001">
    <property type="protein sequence ID" value="GEN79331.1"/>
    <property type="molecule type" value="Genomic_DNA"/>
</dbReference>
<comment type="pathway">
    <text evidence="3 18">Phospholipid metabolism; CDP-diacylglycerol biosynthesis; CDP-diacylglycerol from sn-glycerol 3-phosphate: step 3/3.</text>
</comment>
<comment type="similarity">
    <text evidence="5 18">Belongs to the CDS family.</text>
</comment>
<dbReference type="AlphaFoldDB" id="A0A511YVV4"/>
<keyword evidence="10 18" id="KW-0808">Transferase</keyword>
<keyword evidence="13 19" id="KW-1133">Transmembrane helix</keyword>
<evidence type="ECO:0000256" key="18">
    <source>
        <dbReference type="RuleBase" id="RU003938"/>
    </source>
</evidence>
<evidence type="ECO:0000256" key="7">
    <source>
        <dbReference type="ARBA" id="ARBA00019373"/>
    </source>
</evidence>
<evidence type="ECO:0000256" key="15">
    <source>
        <dbReference type="ARBA" id="ARBA00023136"/>
    </source>
</evidence>
<feature type="transmembrane region" description="Helical" evidence="19">
    <location>
        <begin position="21"/>
        <end position="40"/>
    </location>
</feature>
<keyword evidence="9" id="KW-0444">Lipid biosynthesis</keyword>
<evidence type="ECO:0000256" key="17">
    <source>
        <dbReference type="ARBA" id="ARBA00023264"/>
    </source>
</evidence>
<dbReference type="Proteomes" id="UP000321484">
    <property type="component" value="Unassembled WGS sequence"/>
</dbReference>
<dbReference type="InterPro" id="IPR000374">
    <property type="entry name" value="PC_trans"/>
</dbReference>
<comment type="caution">
    <text evidence="20">The sequence shown here is derived from an EMBL/GenBank/DDBJ whole genome shotgun (WGS) entry which is preliminary data.</text>
</comment>
<protein>
    <recommendedName>
        <fullName evidence="7 18">Phosphatidate cytidylyltransferase</fullName>
        <ecNumber evidence="6 18">2.7.7.41</ecNumber>
    </recommendedName>
</protein>
<evidence type="ECO:0000256" key="4">
    <source>
        <dbReference type="ARBA" id="ARBA00005189"/>
    </source>
</evidence>
<feature type="transmembrane region" description="Helical" evidence="19">
    <location>
        <begin position="266"/>
        <end position="284"/>
    </location>
</feature>
<dbReference type="PROSITE" id="PS01315">
    <property type="entry name" value="CDS"/>
    <property type="match status" value="1"/>
</dbReference>
<keyword evidence="17" id="KW-1208">Phospholipid metabolism</keyword>
<keyword evidence="21" id="KW-1185">Reference proteome</keyword>
<gene>
    <name evidence="20" type="ORF">AFE02nite_10650</name>
</gene>
<evidence type="ECO:0000313" key="20">
    <source>
        <dbReference type="EMBL" id="GEN79331.1"/>
    </source>
</evidence>
<dbReference type="Pfam" id="PF01148">
    <property type="entry name" value="CTP_transf_1"/>
    <property type="match status" value="1"/>
</dbReference>
<feature type="transmembrane region" description="Helical" evidence="19">
    <location>
        <begin position="96"/>
        <end position="114"/>
    </location>
</feature>
<proteinExistence type="inferred from homology"/>
<feature type="transmembrane region" description="Helical" evidence="19">
    <location>
        <begin position="190"/>
        <end position="213"/>
    </location>
</feature>
<keyword evidence="16" id="KW-0594">Phospholipid biosynthesis</keyword>
<dbReference type="PANTHER" id="PTHR46382:SF1">
    <property type="entry name" value="PHOSPHATIDATE CYTIDYLYLTRANSFERASE"/>
    <property type="match status" value="1"/>
</dbReference>
<feature type="transmembrane region" description="Helical" evidence="19">
    <location>
        <begin position="155"/>
        <end position="178"/>
    </location>
</feature>
<dbReference type="RefSeq" id="WP_052113761.1">
    <property type="nucleotide sequence ID" value="NZ_BJYK01000001.1"/>
</dbReference>
<keyword evidence="8" id="KW-1003">Cell membrane</keyword>
<keyword evidence="12 18" id="KW-0548">Nucleotidyltransferase</keyword>
<keyword evidence="14" id="KW-0443">Lipid metabolism</keyword>
<evidence type="ECO:0000256" key="12">
    <source>
        <dbReference type="ARBA" id="ARBA00022695"/>
    </source>
</evidence>
<evidence type="ECO:0000256" key="11">
    <source>
        <dbReference type="ARBA" id="ARBA00022692"/>
    </source>
</evidence>
<evidence type="ECO:0000256" key="8">
    <source>
        <dbReference type="ARBA" id="ARBA00022475"/>
    </source>
</evidence>
<accession>A0A511YVV4</accession>
<evidence type="ECO:0000256" key="16">
    <source>
        <dbReference type="ARBA" id="ARBA00023209"/>
    </source>
</evidence>
<evidence type="ECO:0000256" key="6">
    <source>
        <dbReference type="ARBA" id="ARBA00012487"/>
    </source>
</evidence>
<evidence type="ECO:0000256" key="13">
    <source>
        <dbReference type="ARBA" id="ARBA00022989"/>
    </source>
</evidence>
<evidence type="ECO:0000256" key="1">
    <source>
        <dbReference type="ARBA" id="ARBA00001698"/>
    </source>
</evidence>
<feature type="transmembrane region" description="Helical" evidence="19">
    <location>
        <begin position="70"/>
        <end position="90"/>
    </location>
</feature>
<name>A0A511YVV4_9CELL</name>
<dbReference type="PANTHER" id="PTHR46382">
    <property type="entry name" value="PHOSPHATIDATE CYTIDYLYLTRANSFERASE"/>
    <property type="match status" value="1"/>
</dbReference>
<evidence type="ECO:0000256" key="19">
    <source>
        <dbReference type="SAM" id="Phobius"/>
    </source>
</evidence>
<evidence type="ECO:0000313" key="21">
    <source>
        <dbReference type="Proteomes" id="UP000321484"/>
    </source>
</evidence>
<comment type="catalytic activity">
    <reaction evidence="1 18">
        <text>a 1,2-diacyl-sn-glycero-3-phosphate + CTP + H(+) = a CDP-1,2-diacyl-sn-glycerol + diphosphate</text>
        <dbReference type="Rhea" id="RHEA:16229"/>
        <dbReference type="ChEBI" id="CHEBI:15378"/>
        <dbReference type="ChEBI" id="CHEBI:33019"/>
        <dbReference type="ChEBI" id="CHEBI:37563"/>
        <dbReference type="ChEBI" id="CHEBI:58332"/>
        <dbReference type="ChEBI" id="CHEBI:58608"/>
        <dbReference type="EC" id="2.7.7.41"/>
    </reaction>
</comment>
<dbReference type="OrthoDB" id="9799199at2"/>
<comment type="subcellular location">
    <subcellularLocation>
        <location evidence="2">Cell membrane</location>
        <topology evidence="2">Multi-pass membrane protein</topology>
    </subcellularLocation>
</comment>